<keyword evidence="2" id="KW-1003">Cell membrane</keyword>
<evidence type="ECO:0000259" key="8">
    <source>
        <dbReference type="Pfam" id="PF02687"/>
    </source>
</evidence>
<dbReference type="PANTHER" id="PTHR30572:SF4">
    <property type="entry name" value="ABC TRANSPORTER PERMEASE YTRF"/>
    <property type="match status" value="1"/>
</dbReference>
<comment type="similarity">
    <text evidence="6">Belongs to the ABC-4 integral membrane protein family.</text>
</comment>
<feature type="transmembrane region" description="Helical" evidence="7">
    <location>
        <begin position="697"/>
        <end position="727"/>
    </location>
</feature>
<feature type="transmembrane region" description="Helical" evidence="7">
    <location>
        <begin position="338"/>
        <end position="358"/>
    </location>
</feature>
<organism evidence="9 10">
    <name type="scientific">Asanoa iriomotensis</name>
    <dbReference type="NCBI Taxonomy" id="234613"/>
    <lineage>
        <taxon>Bacteria</taxon>
        <taxon>Bacillati</taxon>
        <taxon>Actinomycetota</taxon>
        <taxon>Actinomycetes</taxon>
        <taxon>Micromonosporales</taxon>
        <taxon>Micromonosporaceae</taxon>
        <taxon>Asanoa</taxon>
    </lineage>
</organism>
<feature type="transmembrane region" description="Helical" evidence="7">
    <location>
        <begin position="242"/>
        <end position="271"/>
    </location>
</feature>
<keyword evidence="10" id="KW-1185">Reference proteome</keyword>
<comment type="caution">
    <text evidence="9">The sequence shown here is derived from an EMBL/GenBank/DDBJ whole genome shotgun (WGS) entry which is preliminary data.</text>
</comment>
<gene>
    <name evidence="9" type="ORF">Air01nite_60750</name>
</gene>
<keyword evidence="4 7" id="KW-1133">Transmembrane helix</keyword>
<dbReference type="PANTHER" id="PTHR30572">
    <property type="entry name" value="MEMBRANE COMPONENT OF TRANSPORTER-RELATED"/>
    <property type="match status" value="1"/>
</dbReference>
<dbReference type="Proteomes" id="UP000624325">
    <property type="component" value="Unassembled WGS sequence"/>
</dbReference>
<feature type="transmembrane region" description="Helical" evidence="7">
    <location>
        <begin position="292"/>
        <end position="318"/>
    </location>
</feature>
<feature type="domain" description="ABC3 transporter permease C-terminal" evidence="8">
    <location>
        <begin position="249"/>
        <end position="365"/>
    </location>
</feature>
<proteinExistence type="inferred from homology"/>
<evidence type="ECO:0000256" key="6">
    <source>
        <dbReference type="ARBA" id="ARBA00038076"/>
    </source>
</evidence>
<reference evidence="9 10" key="1">
    <citation type="submission" date="2021-01" db="EMBL/GenBank/DDBJ databases">
        <title>Whole genome shotgun sequence of Asanoa iriomotensis NBRC 100142.</title>
        <authorList>
            <person name="Komaki H."/>
            <person name="Tamura T."/>
        </authorList>
    </citation>
    <scope>NUCLEOTIDE SEQUENCE [LARGE SCALE GENOMIC DNA]</scope>
    <source>
        <strain evidence="9 10">NBRC 100142</strain>
    </source>
</reference>
<evidence type="ECO:0000256" key="4">
    <source>
        <dbReference type="ARBA" id="ARBA00022989"/>
    </source>
</evidence>
<dbReference type="RefSeq" id="WP_203706798.1">
    <property type="nucleotide sequence ID" value="NZ_BAAALU010000008.1"/>
</dbReference>
<keyword evidence="5 7" id="KW-0472">Membrane</keyword>
<evidence type="ECO:0000256" key="2">
    <source>
        <dbReference type="ARBA" id="ARBA00022475"/>
    </source>
</evidence>
<evidence type="ECO:0000313" key="9">
    <source>
        <dbReference type="EMBL" id="GIF59980.1"/>
    </source>
</evidence>
<feature type="transmembrane region" description="Helical" evidence="7">
    <location>
        <begin position="20"/>
        <end position="40"/>
    </location>
</feature>
<feature type="domain" description="ABC3 transporter permease C-terminal" evidence="8">
    <location>
        <begin position="657"/>
        <end position="777"/>
    </location>
</feature>
<evidence type="ECO:0000313" key="10">
    <source>
        <dbReference type="Proteomes" id="UP000624325"/>
    </source>
</evidence>
<feature type="transmembrane region" description="Helical" evidence="7">
    <location>
        <begin position="414"/>
        <end position="434"/>
    </location>
</feature>
<evidence type="ECO:0000256" key="3">
    <source>
        <dbReference type="ARBA" id="ARBA00022692"/>
    </source>
</evidence>
<evidence type="ECO:0000256" key="1">
    <source>
        <dbReference type="ARBA" id="ARBA00004651"/>
    </source>
</evidence>
<evidence type="ECO:0000256" key="7">
    <source>
        <dbReference type="SAM" id="Phobius"/>
    </source>
</evidence>
<protein>
    <recommendedName>
        <fullName evidence="8">ABC3 transporter permease C-terminal domain-containing protein</fullName>
    </recommendedName>
</protein>
<dbReference type="Pfam" id="PF02687">
    <property type="entry name" value="FtsX"/>
    <property type="match status" value="2"/>
</dbReference>
<dbReference type="EMBL" id="BONC01000057">
    <property type="protein sequence ID" value="GIF59980.1"/>
    <property type="molecule type" value="Genomic_DNA"/>
</dbReference>
<keyword evidence="3 7" id="KW-0812">Transmembrane</keyword>
<feature type="transmembrane region" description="Helical" evidence="7">
    <location>
        <begin position="650"/>
        <end position="677"/>
    </location>
</feature>
<dbReference type="InterPro" id="IPR050250">
    <property type="entry name" value="Macrolide_Exporter_MacB"/>
</dbReference>
<name>A0ABQ4CCC8_9ACTN</name>
<feature type="transmembrane region" description="Helical" evidence="7">
    <location>
        <begin position="747"/>
        <end position="769"/>
    </location>
</feature>
<dbReference type="InterPro" id="IPR003838">
    <property type="entry name" value="ABC3_permease_C"/>
</dbReference>
<comment type="subcellular location">
    <subcellularLocation>
        <location evidence="1">Cell membrane</location>
        <topology evidence="1">Multi-pass membrane protein</topology>
    </subcellularLocation>
</comment>
<sequence>MSAVWRAARAAVRRRRVQTFVIGLVVLLSTTTIVVALSLLSATSAPFDKAFARQAGPHAIAEFDPAVVSAEQLTAAKTGVAAVAGPFPLTVLEPAIRTGPGPRGPLTVVGRGDPGGPVDKLDLWDGRWPAAPGEIVLNEPVHPTDRVPPDPDSITLDGTTFTIVGRAYGLAGSADAWVTPEQMAALRPTGIQMLYRFTGDVSSAAAVEDSLAAVTAGLPAKALVASQAYTVVKERISTDIAVYVPFLATFGVLGLVVGIVIVGNVVSGAVVSGYRHIGILKAVGFTPRQVVGVYLVMVSVPAIVACVLGTVLGTLAAQPLLREGFQGLGLDPGIGAGGGIWLAVLVGVPLTVLLAAFVPATRAHRLSAAEAITAGSAPRAGRGTRVQHRLAGVRLPRAVSLGLGQPFARPGRTWFTVAAVLLGVTTVTFATGLADTLVRVSTIQDRSDGQIVVHASDGRSRMAPDGAPPPGQPVATTRTDAQVEELLRGLPGAARVAARYRLPVSEVGQTENLDVNFFRGDYSTMGYADELTAGRWMAGPEETVVPAQLMRERGLSIGDRLTLRLGSASRSLTVVGEVMDGPDGPPGIVADWSVLTSLAPERVVPAHEVLYQVQLVAGFDVASYVRAVAAADASLDAWDTSQLSDLLVTVVGFSSALALLLSTVAALGVFNTVVLNVRERRRDLGMLKSIGMTPRQVVTMVLSSMLVVGLAGGLLGIPLGVLAHRFILPQAADASQVSLPSSVMAVWHAPTLALLALSGVVIALLGALVPAGGAARLTIAEVLHNE</sequence>
<evidence type="ECO:0000256" key="5">
    <source>
        <dbReference type="ARBA" id="ARBA00023136"/>
    </source>
</evidence>
<accession>A0ABQ4CCC8</accession>